<feature type="domain" description="Multidrug resistance protein MdtA-like barrel-sandwich hybrid" evidence="3">
    <location>
        <begin position="66"/>
        <end position="217"/>
    </location>
</feature>
<evidence type="ECO:0000313" key="4">
    <source>
        <dbReference type="EMBL" id="SIS97613.1"/>
    </source>
</evidence>
<dbReference type="PANTHER" id="PTHR30469">
    <property type="entry name" value="MULTIDRUG RESISTANCE PROTEIN MDTA"/>
    <property type="match status" value="1"/>
</dbReference>
<dbReference type="AlphaFoldDB" id="A0A1N7NGS4"/>
<sequence length="383" mass="41590">MKKLPIQGRTLAMLAVVIPLLALFIYVGLRSGPLAPVAIMLATVESRAVTPALFGIGTLETRYTYKIGPTFAGRVQRLDVQVGDRVKAGQIFGEMDPVDLDDRVRSQNAAFKRAQAVLREAEARQTYAQTQANRYEKLFTARLTSEDIVTTRREELKIAEAGLSAAHEDLARTHADREGMVAQRNSLRLIAPADGVVAERYADPGTTIVAGQTVVEIIDPKSLWINVRFDQISASGLAKGLPARIVLRSRSGQTSQGRVLRVELKADAVTEEMLAKVVFDALPQPLPPIGELAEVTVDLAALPTMPAIPNAAIRRVGGRVGVWQIVNNDLRFTPVTLGAYDLAGFVQVREGLTSGDQVVIYSEKALTSHSRIDVVEKIPGVQQ</sequence>
<keyword evidence="2" id="KW-0472">Membrane</keyword>
<dbReference type="Pfam" id="PF25917">
    <property type="entry name" value="BSH_RND"/>
    <property type="match status" value="1"/>
</dbReference>
<proteinExistence type="inferred from homology"/>
<evidence type="ECO:0000256" key="1">
    <source>
        <dbReference type="ARBA" id="ARBA00009477"/>
    </source>
</evidence>
<evidence type="ECO:0000313" key="5">
    <source>
        <dbReference type="Proteomes" id="UP000185999"/>
    </source>
</evidence>
<comment type="similarity">
    <text evidence="1">Belongs to the membrane fusion protein (MFP) (TC 8.A.1) family.</text>
</comment>
<dbReference type="Gene3D" id="2.40.50.100">
    <property type="match status" value="1"/>
</dbReference>
<keyword evidence="5" id="KW-1185">Reference proteome</keyword>
<evidence type="ECO:0000259" key="3">
    <source>
        <dbReference type="Pfam" id="PF25917"/>
    </source>
</evidence>
<dbReference type="Gene3D" id="1.10.287.470">
    <property type="entry name" value="Helix hairpin bin"/>
    <property type="match status" value="1"/>
</dbReference>
<dbReference type="GO" id="GO:0015562">
    <property type="term" value="F:efflux transmembrane transporter activity"/>
    <property type="evidence" value="ECO:0007669"/>
    <property type="project" value="TreeGrafter"/>
</dbReference>
<dbReference type="EMBL" id="FTOE01000009">
    <property type="protein sequence ID" value="SIS97613.1"/>
    <property type="molecule type" value="Genomic_DNA"/>
</dbReference>
<dbReference type="Proteomes" id="UP000185999">
    <property type="component" value="Unassembled WGS sequence"/>
</dbReference>
<dbReference type="NCBIfam" id="TIGR01730">
    <property type="entry name" value="RND_mfp"/>
    <property type="match status" value="1"/>
</dbReference>
<keyword evidence="2" id="KW-0812">Transmembrane</keyword>
<feature type="transmembrane region" description="Helical" evidence="2">
    <location>
        <begin position="12"/>
        <end position="29"/>
    </location>
</feature>
<gene>
    <name evidence="4" type="ORF">SAMN05421760_109127</name>
</gene>
<dbReference type="InterPro" id="IPR006143">
    <property type="entry name" value="RND_pump_MFP"/>
</dbReference>
<keyword evidence="2" id="KW-1133">Transmembrane helix</keyword>
<organism evidence="4 5">
    <name type="scientific">Neptunomonas antarctica</name>
    <dbReference type="NCBI Taxonomy" id="619304"/>
    <lineage>
        <taxon>Bacteria</taxon>
        <taxon>Pseudomonadati</taxon>
        <taxon>Pseudomonadota</taxon>
        <taxon>Gammaproteobacteria</taxon>
        <taxon>Oceanospirillales</taxon>
        <taxon>Oceanospirillaceae</taxon>
        <taxon>Neptunomonas</taxon>
    </lineage>
</organism>
<dbReference type="SUPFAM" id="SSF111369">
    <property type="entry name" value="HlyD-like secretion proteins"/>
    <property type="match status" value="1"/>
</dbReference>
<dbReference type="PANTHER" id="PTHR30469:SF15">
    <property type="entry name" value="HLYD FAMILY OF SECRETION PROTEINS"/>
    <property type="match status" value="1"/>
</dbReference>
<dbReference type="Gene3D" id="2.40.420.20">
    <property type="match status" value="1"/>
</dbReference>
<name>A0A1N7NGS4_9GAMM</name>
<accession>A0A1N7NGS4</accession>
<dbReference type="InterPro" id="IPR058625">
    <property type="entry name" value="MdtA-like_BSH"/>
</dbReference>
<reference evidence="5" key="1">
    <citation type="submission" date="2017-01" db="EMBL/GenBank/DDBJ databases">
        <authorList>
            <person name="Varghese N."/>
            <person name="Submissions S."/>
        </authorList>
    </citation>
    <scope>NUCLEOTIDE SEQUENCE [LARGE SCALE GENOMIC DNA]</scope>
    <source>
        <strain evidence="5">DSM 22306</strain>
    </source>
</reference>
<evidence type="ECO:0000256" key="2">
    <source>
        <dbReference type="SAM" id="Phobius"/>
    </source>
</evidence>
<dbReference type="OrthoDB" id="9781888at2"/>
<dbReference type="RefSeq" id="WP_054342174.1">
    <property type="nucleotide sequence ID" value="NZ_FTOE01000009.1"/>
</dbReference>
<dbReference type="Gene3D" id="2.40.30.170">
    <property type="match status" value="1"/>
</dbReference>
<protein>
    <submittedName>
        <fullName evidence="4">RND family efflux transporter, MFP subunit</fullName>
    </submittedName>
</protein>
<dbReference type="GO" id="GO:1990281">
    <property type="term" value="C:efflux pump complex"/>
    <property type="evidence" value="ECO:0007669"/>
    <property type="project" value="TreeGrafter"/>
</dbReference>
<dbReference type="STRING" id="619304.SAMN05421760_109127"/>